<dbReference type="InterPro" id="IPR052709">
    <property type="entry name" value="Transposase-MT_Hybrid"/>
</dbReference>
<dbReference type="PANTHER" id="PTHR46060">
    <property type="entry name" value="MARINER MOS1 TRANSPOSASE-LIKE PROTEIN"/>
    <property type="match status" value="1"/>
</dbReference>
<proteinExistence type="predicted"/>
<dbReference type="EMBL" id="BGPR01187824">
    <property type="protein sequence ID" value="GBM82505.1"/>
    <property type="molecule type" value="Genomic_DNA"/>
</dbReference>
<organism evidence="1 2">
    <name type="scientific">Araneus ventricosus</name>
    <name type="common">Orbweaver spider</name>
    <name type="synonym">Epeira ventricosa</name>
    <dbReference type="NCBI Taxonomy" id="182803"/>
    <lineage>
        <taxon>Eukaryota</taxon>
        <taxon>Metazoa</taxon>
        <taxon>Ecdysozoa</taxon>
        <taxon>Arthropoda</taxon>
        <taxon>Chelicerata</taxon>
        <taxon>Arachnida</taxon>
        <taxon>Araneae</taxon>
        <taxon>Araneomorphae</taxon>
        <taxon>Entelegynae</taxon>
        <taxon>Araneoidea</taxon>
        <taxon>Araneidae</taxon>
        <taxon>Araneus</taxon>
    </lineage>
</organism>
<name>A0A4Y2IXW7_ARAVE</name>
<dbReference type="Proteomes" id="UP000499080">
    <property type="component" value="Unassembled WGS sequence"/>
</dbReference>
<dbReference type="PANTHER" id="PTHR46060:SF1">
    <property type="entry name" value="MARINER MOS1 TRANSPOSASE-LIKE PROTEIN"/>
    <property type="match status" value="1"/>
</dbReference>
<sequence>MFNFNRCVPHELTAEDKHKRKAACLDLLRDQTKEKILDRIATCDEKWVYYNNTSLKGGWSAPGESAGSVARHALTRRRFSVSGGIATELSTTKNS</sequence>
<dbReference type="AlphaFoldDB" id="A0A4Y2IXW7"/>
<protein>
    <recommendedName>
        <fullName evidence="3">Mariner Mos1 transposase</fullName>
    </recommendedName>
</protein>
<comment type="caution">
    <text evidence="1">The sequence shown here is derived from an EMBL/GenBank/DDBJ whole genome shotgun (WGS) entry which is preliminary data.</text>
</comment>
<evidence type="ECO:0008006" key="3">
    <source>
        <dbReference type="Google" id="ProtNLM"/>
    </source>
</evidence>
<gene>
    <name evidence="1" type="ORF">AVEN_188565_1</name>
</gene>
<evidence type="ECO:0000313" key="1">
    <source>
        <dbReference type="EMBL" id="GBM82505.1"/>
    </source>
</evidence>
<keyword evidence="2" id="KW-1185">Reference proteome</keyword>
<dbReference type="InterPro" id="IPR036397">
    <property type="entry name" value="RNaseH_sf"/>
</dbReference>
<accession>A0A4Y2IXW7</accession>
<reference evidence="1 2" key="1">
    <citation type="journal article" date="2019" name="Sci. Rep.">
        <title>Orb-weaving spider Araneus ventricosus genome elucidates the spidroin gene catalogue.</title>
        <authorList>
            <person name="Kono N."/>
            <person name="Nakamura H."/>
            <person name="Ohtoshi R."/>
            <person name="Moran D.A.P."/>
            <person name="Shinohara A."/>
            <person name="Yoshida Y."/>
            <person name="Fujiwara M."/>
            <person name="Mori M."/>
            <person name="Tomita M."/>
            <person name="Arakawa K."/>
        </authorList>
    </citation>
    <scope>NUCLEOTIDE SEQUENCE [LARGE SCALE GENOMIC DNA]</scope>
</reference>
<dbReference type="GO" id="GO:0003676">
    <property type="term" value="F:nucleic acid binding"/>
    <property type="evidence" value="ECO:0007669"/>
    <property type="project" value="InterPro"/>
</dbReference>
<dbReference type="OrthoDB" id="616263at2759"/>
<dbReference type="Gene3D" id="3.30.420.10">
    <property type="entry name" value="Ribonuclease H-like superfamily/Ribonuclease H"/>
    <property type="match status" value="1"/>
</dbReference>
<evidence type="ECO:0000313" key="2">
    <source>
        <dbReference type="Proteomes" id="UP000499080"/>
    </source>
</evidence>